<evidence type="ECO:0000313" key="1">
    <source>
        <dbReference type="EMBL" id="KJQ71362.1"/>
    </source>
</evidence>
<dbReference type="Proteomes" id="UP000033415">
    <property type="component" value="Unassembled WGS sequence"/>
</dbReference>
<evidence type="ECO:0000313" key="2">
    <source>
        <dbReference type="Proteomes" id="UP000033415"/>
    </source>
</evidence>
<organism evidence="1 2">
    <name type="scientific">Streptococcus mitis</name>
    <dbReference type="NCBI Taxonomy" id="28037"/>
    <lineage>
        <taxon>Bacteria</taxon>
        <taxon>Bacillati</taxon>
        <taxon>Bacillota</taxon>
        <taxon>Bacilli</taxon>
        <taxon>Lactobacillales</taxon>
        <taxon>Streptococcaceae</taxon>
        <taxon>Streptococcus</taxon>
        <taxon>Streptococcus mitis group</taxon>
    </lineage>
</organism>
<dbReference type="RefSeq" id="WP_033686114.1">
    <property type="nucleotide sequence ID" value="NZ_JYGQ01000003.1"/>
</dbReference>
<proteinExistence type="predicted"/>
<comment type="caution">
    <text evidence="1">The sequence shown here is derived from an EMBL/GenBank/DDBJ whole genome shotgun (WGS) entry which is preliminary data.</text>
</comment>
<dbReference type="PATRIC" id="fig|28037.100.peg.54"/>
<dbReference type="AlphaFoldDB" id="A0A081QIS5"/>
<dbReference type="EMBL" id="JYGQ01000003">
    <property type="protein sequence ID" value="KJQ71362.1"/>
    <property type="molecule type" value="Genomic_DNA"/>
</dbReference>
<gene>
    <name evidence="1" type="ORF">TZ91_01225</name>
</gene>
<sequence length="231" mass="27872">MPLPKSIQEEIQKYCESHLPKEDWYEEEFDFIKDFDLKKRIIEEFQSVRYAYKLYEGLEATDVHLRFQIRSQIISYASIYEAVLEYVLNTYYSDTPEYEELTHQDNVPIKICIPQNMRLKLQAELSHDGKEIHTVYYTRKKKQKTSIRFDDKCRTAEKLNLIGKIYSKESVKDLPAEIIEIYSYRNGIHLIAEQRKEIKYELNLSKLAYRRLKPFIEQIKNRLKIDGKYYQ</sequence>
<protein>
    <submittedName>
        <fullName evidence="1">Uncharacterized protein</fullName>
    </submittedName>
</protein>
<accession>A0A081QIS5</accession>
<name>A0A081QIS5_STRMT</name>
<reference evidence="1 2" key="1">
    <citation type="submission" date="2015-02" db="EMBL/GenBank/DDBJ databases">
        <title>Evolution of amylase-binding proteins of oral streptococcal species.</title>
        <authorList>
            <person name="Haase E.M."/>
        </authorList>
    </citation>
    <scope>NUCLEOTIDE SEQUENCE [LARGE SCALE GENOMIC DNA]</scope>
    <source>
        <strain evidence="1 2">SK137</strain>
    </source>
</reference>